<dbReference type="AlphaFoldDB" id="A0A6A6FU53"/>
<evidence type="ECO:0000313" key="1">
    <source>
        <dbReference type="EMBL" id="KAF2216738.1"/>
    </source>
</evidence>
<dbReference type="EMBL" id="ML992663">
    <property type="protein sequence ID" value="KAF2216738.1"/>
    <property type="molecule type" value="Genomic_DNA"/>
</dbReference>
<protein>
    <submittedName>
        <fullName evidence="1">Uncharacterized protein</fullName>
    </submittedName>
</protein>
<keyword evidence="2" id="KW-1185">Reference proteome</keyword>
<gene>
    <name evidence="1" type="ORF">CERZMDRAFT_92810</name>
</gene>
<sequence>MDGRCSCAPDSARWLDHGEALERIRSSALNELAQALGMLGPSSTQVVPNLPFSHRFYWYPQALRGKRIVEASVTATGMLQAGVRYSAESHYWRKAFVDAFSTHCEKRFESESVQAVP</sequence>
<proteinExistence type="predicted"/>
<name>A0A6A6FU53_9PEZI</name>
<reference evidence="1" key="1">
    <citation type="journal article" date="2020" name="Stud. Mycol.">
        <title>101 Dothideomycetes genomes: a test case for predicting lifestyles and emergence of pathogens.</title>
        <authorList>
            <person name="Haridas S."/>
            <person name="Albert R."/>
            <person name="Binder M."/>
            <person name="Bloem J."/>
            <person name="Labutti K."/>
            <person name="Salamov A."/>
            <person name="Andreopoulos B."/>
            <person name="Baker S."/>
            <person name="Barry K."/>
            <person name="Bills G."/>
            <person name="Bluhm B."/>
            <person name="Cannon C."/>
            <person name="Castanera R."/>
            <person name="Culley D."/>
            <person name="Daum C."/>
            <person name="Ezra D."/>
            <person name="Gonzalez J."/>
            <person name="Henrissat B."/>
            <person name="Kuo A."/>
            <person name="Liang C."/>
            <person name="Lipzen A."/>
            <person name="Lutzoni F."/>
            <person name="Magnuson J."/>
            <person name="Mondo S."/>
            <person name="Nolan M."/>
            <person name="Ohm R."/>
            <person name="Pangilinan J."/>
            <person name="Park H.-J."/>
            <person name="Ramirez L."/>
            <person name="Alfaro M."/>
            <person name="Sun H."/>
            <person name="Tritt A."/>
            <person name="Yoshinaga Y."/>
            <person name="Zwiers L.-H."/>
            <person name="Turgeon B."/>
            <person name="Goodwin S."/>
            <person name="Spatafora J."/>
            <person name="Crous P."/>
            <person name="Grigoriev I."/>
        </authorList>
    </citation>
    <scope>NUCLEOTIDE SEQUENCE</scope>
    <source>
        <strain evidence="1">SCOH1-5</strain>
    </source>
</reference>
<accession>A0A6A6FU53</accession>
<evidence type="ECO:0000313" key="2">
    <source>
        <dbReference type="Proteomes" id="UP000799539"/>
    </source>
</evidence>
<dbReference type="Proteomes" id="UP000799539">
    <property type="component" value="Unassembled WGS sequence"/>
</dbReference>
<organism evidence="1 2">
    <name type="scientific">Cercospora zeae-maydis SCOH1-5</name>
    <dbReference type="NCBI Taxonomy" id="717836"/>
    <lineage>
        <taxon>Eukaryota</taxon>
        <taxon>Fungi</taxon>
        <taxon>Dikarya</taxon>
        <taxon>Ascomycota</taxon>
        <taxon>Pezizomycotina</taxon>
        <taxon>Dothideomycetes</taxon>
        <taxon>Dothideomycetidae</taxon>
        <taxon>Mycosphaerellales</taxon>
        <taxon>Mycosphaerellaceae</taxon>
        <taxon>Cercospora</taxon>
    </lineage>
</organism>